<evidence type="ECO:0000313" key="1">
    <source>
        <dbReference type="EMBL" id="GAA0329215.1"/>
    </source>
</evidence>
<protein>
    <submittedName>
        <fullName evidence="1">Uncharacterized protein</fullName>
    </submittedName>
</protein>
<dbReference type="Proteomes" id="UP001500782">
    <property type="component" value="Unassembled WGS sequence"/>
</dbReference>
<proteinExistence type="predicted"/>
<gene>
    <name evidence="1" type="ORF">GCM10008967_19640</name>
</gene>
<sequence length="47" mass="6021">MMWHNEMVHFDLYKRFCEVINKNRHVHSIREVREKHNFHPTFTQQIR</sequence>
<comment type="caution">
    <text evidence="1">The sequence shown here is derived from an EMBL/GenBank/DDBJ whole genome shotgun (WGS) entry which is preliminary data.</text>
</comment>
<dbReference type="RefSeq" id="WP_343798638.1">
    <property type="nucleotide sequence ID" value="NZ_BAAADJ010000021.1"/>
</dbReference>
<reference evidence="2" key="1">
    <citation type="journal article" date="2019" name="Int. J. Syst. Evol. Microbiol.">
        <title>The Global Catalogue of Microorganisms (GCM) 10K type strain sequencing project: providing services to taxonomists for standard genome sequencing and annotation.</title>
        <authorList>
            <consortium name="The Broad Institute Genomics Platform"/>
            <consortium name="The Broad Institute Genome Sequencing Center for Infectious Disease"/>
            <person name="Wu L."/>
            <person name="Ma J."/>
        </authorList>
    </citation>
    <scope>NUCLEOTIDE SEQUENCE [LARGE SCALE GENOMIC DNA]</scope>
    <source>
        <strain evidence="2">JCM 9731</strain>
    </source>
</reference>
<name>A0ABP3FZ89_9BACI</name>
<keyword evidence="2" id="KW-1185">Reference proteome</keyword>
<accession>A0ABP3FZ89</accession>
<evidence type="ECO:0000313" key="2">
    <source>
        <dbReference type="Proteomes" id="UP001500782"/>
    </source>
</evidence>
<dbReference type="EMBL" id="BAAADJ010000021">
    <property type="protein sequence ID" value="GAA0329215.1"/>
    <property type="molecule type" value="Genomic_DNA"/>
</dbReference>
<organism evidence="1 2">
    <name type="scientific">Bacillus carboniphilus</name>
    <dbReference type="NCBI Taxonomy" id="86663"/>
    <lineage>
        <taxon>Bacteria</taxon>
        <taxon>Bacillati</taxon>
        <taxon>Bacillota</taxon>
        <taxon>Bacilli</taxon>
        <taxon>Bacillales</taxon>
        <taxon>Bacillaceae</taxon>
        <taxon>Bacillus</taxon>
    </lineage>
</organism>